<reference evidence="1" key="1">
    <citation type="journal article" date="2023" name="Plant J.">
        <title>The genome of the king protea, Protea cynaroides.</title>
        <authorList>
            <person name="Chang J."/>
            <person name="Duong T.A."/>
            <person name="Schoeman C."/>
            <person name="Ma X."/>
            <person name="Roodt D."/>
            <person name="Barker N."/>
            <person name="Li Z."/>
            <person name="Van de Peer Y."/>
            <person name="Mizrachi E."/>
        </authorList>
    </citation>
    <scope>NUCLEOTIDE SEQUENCE</scope>
    <source>
        <tissue evidence="1">Young leaves</tissue>
    </source>
</reference>
<dbReference type="EMBL" id="JAMYWD010001744">
    <property type="protein sequence ID" value="KAJ4941326.1"/>
    <property type="molecule type" value="Genomic_DNA"/>
</dbReference>
<protein>
    <submittedName>
        <fullName evidence="1">Uncharacterized protein</fullName>
    </submittedName>
</protein>
<name>A0A9Q0GKL6_9MAGN</name>
<gene>
    <name evidence="1" type="ORF">NE237_026735</name>
</gene>
<sequence length="185" mass="21226">MFRPTHWLLFSKRRWDDFSLRTAEGSITFCLQSFSSSLSLPVLKQQIQNKLTRSIGGKAAAYLANSRRHIALHDFCFCGTRSVARSAFLFLVSLGLARATRSLGHSSEKRSRHHSESRKKEILSAVTGTRGKERFGREKVEKNASRSDNVSVTMWLYEYVDIGRPRLPENVPRGSPRGMRWSYRF</sequence>
<comment type="caution">
    <text evidence="1">The sequence shown here is derived from an EMBL/GenBank/DDBJ whole genome shotgun (WGS) entry which is preliminary data.</text>
</comment>
<accession>A0A9Q0GKL6</accession>
<dbReference type="AlphaFoldDB" id="A0A9Q0GKL6"/>
<evidence type="ECO:0000313" key="2">
    <source>
        <dbReference type="Proteomes" id="UP001141806"/>
    </source>
</evidence>
<evidence type="ECO:0000313" key="1">
    <source>
        <dbReference type="EMBL" id="KAJ4941326.1"/>
    </source>
</evidence>
<organism evidence="1 2">
    <name type="scientific">Protea cynaroides</name>
    <dbReference type="NCBI Taxonomy" id="273540"/>
    <lineage>
        <taxon>Eukaryota</taxon>
        <taxon>Viridiplantae</taxon>
        <taxon>Streptophyta</taxon>
        <taxon>Embryophyta</taxon>
        <taxon>Tracheophyta</taxon>
        <taxon>Spermatophyta</taxon>
        <taxon>Magnoliopsida</taxon>
        <taxon>Proteales</taxon>
        <taxon>Proteaceae</taxon>
        <taxon>Protea</taxon>
    </lineage>
</organism>
<dbReference type="Proteomes" id="UP001141806">
    <property type="component" value="Unassembled WGS sequence"/>
</dbReference>
<keyword evidence="2" id="KW-1185">Reference proteome</keyword>
<proteinExistence type="predicted"/>